<reference evidence="5 6" key="1">
    <citation type="submission" date="2023-10" db="EMBL/GenBank/DDBJ databases">
        <title>Chromosome-scale genome assembly provides insights into flower coloration mechanisms of Canna indica.</title>
        <authorList>
            <person name="Li C."/>
        </authorList>
    </citation>
    <scope>NUCLEOTIDE SEQUENCE [LARGE SCALE GENOMIC DNA]</scope>
    <source>
        <tissue evidence="5">Flower</tissue>
    </source>
</reference>
<sequence length="256" mass="27250">MCGWHRRSKNVVNEGERKKLEKGSLQRCPEASLSLGNAAFSGALRFGRDDVSQSHHPTHRGLYGHAAHISPPPSTLLHLIILLVLAAVVELNAASQGDACRSSGFLLGKFGKSNRAHDAECCVDGKKYPRYNCSPPVTAGGTNARMTVNSFAKGDDGGGPSECDNSYHSDSEKVVALSTRWHTGGSRCGKHVVVHANGRSVKAKVVDECDSLNGCDDEHDFQPPCPNDIVDASPAVWKALGIPESVGLQSITLTKA</sequence>
<dbReference type="EMBL" id="CP136893">
    <property type="protein sequence ID" value="WOL05862.1"/>
    <property type="molecule type" value="Genomic_DNA"/>
</dbReference>
<organism evidence="5 6">
    <name type="scientific">Canna indica</name>
    <name type="common">Indian-shot</name>
    <dbReference type="NCBI Taxonomy" id="4628"/>
    <lineage>
        <taxon>Eukaryota</taxon>
        <taxon>Viridiplantae</taxon>
        <taxon>Streptophyta</taxon>
        <taxon>Embryophyta</taxon>
        <taxon>Tracheophyta</taxon>
        <taxon>Spermatophyta</taxon>
        <taxon>Magnoliopsida</taxon>
        <taxon>Liliopsida</taxon>
        <taxon>Zingiberales</taxon>
        <taxon>Cannaceae</taxon>
        <taxon>Canna</taxon>
    </lineage>
</organism>
<evidence type="ECO:0000313" key="5">
    <source>
        <dbReference type="EMBL" id="WOL05862.1"/>
    </source>
</evidence>
<keyword evidence="3" id="KW-0964">Secreted</keyword>
<evidence type="ECO:0000256" key="2">
    <source>
        <dbReference type="ARBA" id="ARBA00005592"/>
    </source>
</evidence>
<dbReference type="InterPro" id="IPR039271">
    <property type="entry name" value="Kiwellin-like"/>
</dbReference>
<protein>
    <submittedName>
        <fullName evidence="5">Ripening-related protein 1</fullName>
    </submittedName>
</protein>
<evidence type="ECO:0000313" key="6">
    <source>
        <dbReference type="Proteomes" id="UP001327560"/>
    </source>
</evidence>
<dbReference type="Gene3D" id="2.40.40.10">
    <property type="entry name" value="RlpA-like domain"/>
    <property type="match status" value="1"/>
</dbReference>
<name>A0AAQ3KCE4_9LILI</name>
<dbReference type="AlphaFoldDB" id="A0AAQ3KCE4"/>
<dbReference type="PANTHER" id="PTHR33191">
    <property type="entry name" value="RIPENING-RELATED PROTEIN 2-RELATED"/>
    <property type="match status" value="1"/>
</dbReference>
<dbReference type="SUPFAM" id="SSF50685">
    <property type="entry name" value="Barwin-like endoglucanases"/>
    <property type="match status" value="1"/>
</dbReference>
<proteinExistence type="inferred from homology"/>
<dbReference type="GO" id="GO:0005576">
    <property type="term" value="C:extracellular region"/>
    <property type="evidence" value="ECO:0007669"/>
    <property type="project" value="UniProtKB-SubCell"/>
</dbReference>
<evidence type="ECO:0000256" key="4">
    <source>
        <dbReference type="ARBA" id="ARBA00022729"/>
    </source>
</evidence>
<keyword evidence="4" id="KW-0732">Signal</keyword>
<evidence type="ECO:0000256" key="1">
    <source>
        <dbReference type="ARBA" id="ARBA00004613"/>
    </source>
</evidence>
<comment type="subcellular location">
    <subcellularLocation>
        <location evidence="1">Secreted</location>
    </subcellularLocation>
</comment>
<dbReference type="Pfam" id="PF24300">
    <property type="entry name" value="KWL1"/>
    <property type="match status" value="1"/>
</dbReference>
<accession>A0AAQ3KCE4</accession>
<dbReference type="PANTHER" id="PTHR33191:SF58">
    <property type="entry name" value="RIPENING-RELATED PROTEIN 1"/>
    <property type="match status" value="1"/>
</dbReference>
<dbReference type="Proteomes" id="UP001327560">
    <property type="component" value="Chromosome 4"/>
</dbReference>
<dbReference type="InterPro" id="IPR036908">
    <property type="entry name" value="RlpA-like_sf"/>
</dbReference>
<dbReference type="CDD" id="cd22270">
    <property type="entry name" value="DPBB_kiwellin-like"/>
    <property type="match status" value="1"/>
</dbReference>
<keyword evidence="6" id="KW-1185">Reference proteome</keyword>
<evidence type="ECO:0000256" key="3">
    <source>
        <dbReference type="ARBA" id="ARBA00022525"/>
    </source>
</evidence>
<comment type="similarity">
    <text evidence="2">Belongs to the kiwellin family.</text>
</comment>
<gene>
    <name evidence="5" type="ORF">Cni_G14593</name>
</gene>